<proteinExistence type="predicted"/>
<reference evidence="2" key="1">
    <citation type="journal article" date="2019" name="Int. J. Syst. Evol. Microbiol.">
        <title>The Global Catalogue of Microorganisms (GCM) 10K type strain sequencing project: providing services to taxonomists for standard genome sequencing and annotation.</title>
        <authorList>
            <consortium name="The Broad Institute Genomics Platform"/>
            <consortium name="The Broad Institute Genome Sequencing Center for Infectious Disease"/>
            <person name="Wu L."/>
            <person name="Ma J."/>
        </authorList>
    </citation>
    <scope>NUCLEOTIDE SEQUENCE [LARGE SCALE GENOMIC DNA]</scope>
    <source>
        <strain evidence="2">CGMCC 1.15407</strain>
    </source>
</reference>
<name>A0ABQ1VAW0_9BACT</name>
<sequence length="55" mass="5923">MDRARLEGMANISELLINIVKPNEPKKLTGSGQNGNAEGQFAMLSNCTDYHSAGE</sequence>
<organism evidence="1 2">
    <name type="scientific">Echinicola rosea</name>
    <dbReference type="NCBI Taxonomy" id="1807691"/>
    <lineage>
        <taxon>Bacteria</taxon>
        <taxon>Pseudomonadati</taxon>
        <taxon>Bacteroidota</taxon>
        <taxon>Cytophagia</taxon>
        <taxon>Cytophagales</taxon>
        <taxon>Cyclobacteriaceae</taxon>
        <taxon>Echinicola</taxon>
    </lineage>
</organism>
<protein>
    <submittedName>
        <fullName evidence="1">Uncharacterized protein</fullName>
    </submittedName>
</protein>
<keyword evidence="2" id="KW-1185">Reference proteome</keyword>
<comment type="caution">
    <text evidence="1">The sequence shown here is derived from an EMBL/GenBank/DDBJ whole genome shotgun (WGS) entry which is preliminary data.</text>
</comment>
<gene>
    <name evidence="1" type="ORF">GCM10011339_35640</name>
</gene>
<evidence type="ECO:0000313" key="2">
    <source>
        <dbReference type="Proteomes" id="UP000647339"/>
    </source>
</evidence>
<evidence type="ECO:0000313" key="1">
    <source>
        <dbReference type="EMBL" id="GGF44018.1"/>
    </source>
</evidence>
<dbReference type="EMBL" id="BMIU01000021">
    <property type="protein sequence ID" value="GGF44018.1"/>
    <property type="molecule type" value="Genomic_DNA"/>
</dbReference>
<accession>A0ABQ1VAW0</accession>
<dbReference type="Proteomes" id="UP000647339">
    <property type="component" value="Unassembled WGS sequence"/>
</dbReference>